<proteinExistence type="predicted"/>
<evidence type="ECO:0000259" key="1">
    <source>
        <dbReference type="Pfam" id="PF12770"/>
    </source>
</evidence>
<dbReference type="Proteomes" id="UP000011863">
    <property type="component" value="Chromosome"/>
</dbReference>
<accession>A0A6C7DX68</accession>
<dbReference type="AlphaFoldDB" id="A0A6C7DX68"/>
<dbReference type="InterPro" id="IPR024983">
    <property type="entry name" value="CHAT_dom"/>
</dbReference>
<name>A0A6C7DX68_ILUCY</name>
<dbReference type="KEGG" id="aym:YM304_07400"/>
<keyword evidence="3" id="KW-1185">Reference proteome</keyword>
<gene>
    <name evidence="2" type="ORF">YM304_07400</name>
</gene>
<dbReference type="EMBL" id="AP012057">
    <property type="protein sequence ID" value="BAN01054.1"/>
    <property type="molecule type" value="Genomic_DNA"/>
</dbReference>
<dbReference type="Pfam" id="PF12770">
    <property type="entry name" value="CHAT"/>
    <property type="match status" value="1"/>
</dbReference>
<organism evidence="2 3">
    <name type="scientific">Ilumatobacter coccineus (strain NBRC 103263 / KCTC 29153 / YM16-304)</name>
    <dbReference type="NCBI Taxonomy" id="1313172"/>
    <lineage>
        <taxon>Bacteria</taxon>
        <taxon>Bacillati</taxon>
        <taxon>Actinomycetota</taxon>
        <taxon>Acidimicrobiia</taxon>
        <taxon>Acidimicrobiales</taxon>
        <taxon>Ilumatobacteraceae</taxon>
        <taxon>Ilumatobacter</taxon>
    </lineage>
</organism>
<protein>
    <recommendedName>
        <fullName evidence="1">CHAT domain-containing protein</fullName>
    </recommendedName>
</protein>
<evidence type="ECO:0000313" key="2">
    <source>
        <dbReference type="EMBL" id="BAN01054.1"/>
    </source>
</evidence>
<feature type="domain" description="CHAT" evidence="1">
    <location>
        <begin position="36"/>
        <end position="157"/>
    </location>
</feature>
<reference evidence="2 3" key="1">
    <citation type="journal article" date="2013" name="Int. J. Syst. Evol. Microbiol.">
        <title>Ilumatobacter nonamiense sp. nov. and Ilumatobacter coccineum sp. nov., isolated from seashore sand.</title>
        <authorList>
            <person name="Matsumoto A."/>
            <person name="Kasai H."/>
            <person name="Matsuo Y."/>
            <person name="Shizuri Y."/>
            <person name="Ichikawa N."/>
            <person name="Fujita N."/>
            <person name="Omura S."/>
            <person name="Takahashi Y."/>
        </authorList>
    </citation>
    <scope>NUCLEOTIDE SEQUENCE [LARGE SCALE GENOMIC DNA]</scope>
    <source>
        <strain evidence="3">NBRC 103263 / KCTC 29153 / YM16-304</strain>
    </source>
</reference>
<evidence type="ECO:0000313" key="3">
    <source>
        <dbReference type="Proteomes" id="UP000011863"/>
    </source>
</evidence>
<sequence length="361" mass="38547">MLLAGSSPVDKVELAIDAEFDLIENSVQLGSHRQHLRIVLSRDTEAGELVAKMLGEKPSVVHFSGHGNQQSELFFENEHGQSVAVGVDQLSKMFAGFSGVVRCVVLNACYSVPQAEAIAHHADCVVGMSDRVSDAAAHTFATNFYKAMASGRDVATSFDLAVVNIDLAGIPEAKTPALFGRERAAMLVFDGQQVDDKEVTTSVVAGIEAIARQLYESEYLSLVRLASTIIDSVSVCEGIVQEAFVEILTTEMSPIVTGVDGVLAVLRKLVLDIAQDRRDVAQQLFPAQLPPTATSASDEVTKVLRAIQSLAQDEAQALVLSQLSKLDPATISSTLGMEQGHLDETIRMALDNVGSLLEALG</sequence>